<evidence type="ECO:0000259" key="1">
    <source>
        <dbReference type="PROSITE" id="PS51183"/>
    </source>
</evidence>
<feature type="domain" description="JmjN" evidence="1">
    <location>
        <begin position="28"/>
        <end position="69"/>
    </location>
</feature>
<dbReference type="InterPro" id="IPR003347">
    <property type="entry name" value="JmjC_dom"/>
</dbReference>
<protein>
    <recommendedName>
        <fullName evidence="5">JmjC domain-containing protein</fullName>
    </recommendedName>
</protein>
<reference evidence="3" key="5">
    <citation type="journal article" date="2021" name="G3 (Bethesda)">
        <title>Aegilops tauschii genome assembly Aet v5.0 features greater sequence contiguity and improved annotation.</title>
        <authorList>
            <person name="Wang L."/>
            <person name="Zhu T."/>
            <person name="Rodriguez J.C."/>
            <person name="Deal K.R."/>
            <person name="Dubcovsky J."/>
            <person name="McGuire P.E."/>
            <person name="Lux T."/>
            <person name="Spannagl M."/>
            <person name="Mayer K.F.X."/>
            <person name="Baldrich P."/>
            <person name="Meyers B.C."/>
            <person name="Huo N."/>
            <person name="Gu Y.Q."/>
            <person name="Zhou H."/>
            <person name="Devos K.M."/>
            <person name="Bennetzen J.L."/>
            <person name="Unver T."/>
            <person name="Budak H."/>
            <person name="Gulick P.J."/>
            <person name="Galiba G."/>
            <person name="Kalapos B."/>
            <person name="Nelson D.R."/>
            <person name="Li P."/>
            <person name="You F.M."/>
            <person name="Luo M.C."/>
            <person name="Dvorak J."/>
        </authorList>
    </citation>
    <scope>NUCLEOTIDE SEQUENCE [LARGE SCALE GENOMIC DNA]</scope>
    <source>
        <strain evidence="3">cv. AL8/78</strain>
    </source>
</reference>
<evidence type="ECO:0000259" key="2">
    <source>
        <dbReference type="PROSITE" id="PS51184"/>
    </source>
</evidence>
<dbReference type="AlphaFoldDB" id="A0A453G918"/>
<dbReference type="SUPFAM" id="SSF51197">
    <property type="entry name" value="Clavaminate synthase-like"/>
    <property type="match status" value="1"/>
</dbReference>
<dbReference type="SMART" id="SM00558">
    <property type="entry name" value="JmjC"/>
    <property type="match status" value="1"/>
</dbReference>
<organism evidence="3 4">
    <name type="scientific">Aegilops tauschii subsp. strangulata</name>
    <name type="common">Goatgrass</name>
    <dbReference type="NCBI Taxonomy" id="200361"/>
    <lineage>
        <taxon>Eukaryota</taxon>
        <taxon>Viridiplantae</taxon>
        <taxon>Streptophyta</taxon>
        <taxon>Embryophyta</taxon>
        <taxon>Tracheophyta</taxon>
        <taxon>Spermatophyta</taxon>
        <taxon>Magnoliopsida</taxon>
        <taxon>Liliopsida</taxon>
        <taxon>Poales</taxon>
        <taxon>Poaceae</taxon>
        <taxon>BOP clade</taxon>
        <taxon>Pooideae</taxon>
        <taxon>Triticodae</taxon>
        <taxon>Triticeae</taxon>
        <taxon>Triticinae</taxon>
        <taxon>Aegilops</taxon>
    </lineage>
</organism>
<dbReference type="Gene3D" id="2.60.120.650">
    <property type="entry name" value="Cupin"/>
    <property type="match status" value="1"/>
</dbReference>
<name>A0A453G918_AEGTS</name>
<dbReference type="Proteomes" id="UP000015105">
    <property type="component" value="Chromosome 3D"/>
</dbReference>
<reference evidence="3" key="3">
    <citation type="journal article" date="2017" name="Nature">
        <title>Genome sequence of the progenitor of the wheat D genome Aegilops tauschii.</title>
        <authorList>
            <person name="Luo M.C."/>
            <person name="Gu Y.Q."/>
            <person name="Puiu D."/>
            <person name="Wang H."/>
            <person name="Twardziok S.O."/>
            <person name="Deal K.R."/>
            <person name="Huo N."/>
            <person name="Zhu T."/>
            <person name="Wang L."/>
            <person name="Wang Y."/>
            <person name="McGuire P.E."/>
            <person name="Liu S."/>
            <person name="Long H."/>
            <person name="Ramasamy R.K."/>
            <person name="Rodriguez J.C."/>
            <person name="Van S.L."/>
            <person name="Yuan L."/>
            <person name="Wang Z."/>
            <person name="Xia Z."/>
            <person name="Xiao L."/>
            <person name="Anderson O.D."/>
            <person name="Ouyang S."/>
            <person name="Liang Y."/>
            <person name="Zimin A.V."/>
            <person name="Pertea G."/>
            <person name="Qi P."/>
            <person name="Bennetzen J.L."/>
            <person name="Dai X."/>
            <person name="Dawson M.W."/>
            <person name="Muller H.G."/>
            <person name="Kugler K."/>
            <person name="Rivarola-Duarte L."/>
            <person name="Spannagl M."/>
            <person name="Mayer K.F.X."/>
            <person name="Lu F.H."/>
            <person name="Bevan M.W."/>
            <person name="Leroy P."/>
            <person name="Li P."/>
            <person name="You F.M."/>
            <person name="Sun Q."/>
            <person name="Liu Z."/>
            <person name="Lyons E."/>
            <person name="Wicker T."/>
            <person name="Salzberg S.L."/>
            <person name="Devos K.M."/>
            <person name="Dvorak J."/>
        </authorList>
    </citation>
    <scope>NUCLEOTIDE SEQUENCE [LARGE SCALE GENOMIC DNA]</scope>
    <source>
        <strain evidence="3">cv. AL8/78</strain>
    </source>
</reference>
<evidence type="ECO:0000313" key="3">
    <source>
        <dbReference type="EnsemblPlants" id="AET3Gv20922300.1"/>
    </source>
</evidence>
<dbReference type="GO" id="GO:0010468">
    <property type="term" value="P:regulation of gene expression"/>
    <property type="evidence" value="ECO:0007669"/>
    <property type="project" value="TreeGrafter"/>
</dbReference>
<feature type="domain" description="JmjC" evidence="2">
    <location>
        <begin position="206"/>
        <end position="372"/>
    </location>
</feature>
<keyword evidence="4" id="KW-1185">Reference proteome</keyword>
<dbReference type="Pfam" id="PF02373">
    <property type="entry name" value="JmjC"/>
    <property type="match status" value="1"/>
</dbReference>
<dbReference type="Pfam" id="PF02375">
    <property type="entry name" value="JmjN"/>
    <property type="match status" value="1"/>
</dbReference>
<dbReference type="Gramene" id="AET3Gv20922300.1">
    <property type="protein sequence ID" value="AET3Gv20922300.1"/>
    <property type="gene ID" value="AET3Gv20922300"/>
</dbReference>
<sequence>MPSSSSPPPPPGASGDAVPPWLRALPLAPEFHPTAAEFADPVAYLLRIEPAAAPFGICKVVPPCARPPRKATLANIARSLAALRPDKAPDADDHAPSFPVGHQYLGLCPRPALQTVWLSARRYTLPQFESRAAAARGPLLARLGVPASRHLQGDRLSPLDHEALFWRAASADRPVTVDYASDMPGSGFPPCAARPVQSAQPAHVGETAWNMRAAARGPGSLLRFMRDEVPGVTTPMLYVGMLFSWFAWHVEDHDLHSLNYMHLGAAKTWYGVPRDAALAFEDVVRVHGYGGEVNALEAFATLGQKTTLLSPELLVGSGVPCCRLVQNAGEFVVTFPGSYHCGFSHGFNCGEASNIATPEWLRVAKEAAVRRASINQPPLLSHYQLLYELALSMCISFLPQFRKYAVLIIPCHCPTYIMFSPENNWSAGIYRWSSLSVLGIGTQRNAFCIFFWTFYLLFSNCYISRDPSIGAMEPRSSRLKEKKKGEGGQLVKKLFVQNAIQDNELLSCLLNDGSSCIILPINAHDGPVLSALRSRSQLIPKSKLSRCTHDSHNAEGDKADVISAAGLLDQGLLSCVSCGILSFSCVAVIKPRECASKYFMSSDYNSINDQIVGSGGSHLANAAGSEGTNAWASLFAELLIFA</sequence>
<reference evidence="4" key="1">
    <citation type="journal article" date="2014" name="Science">
        <title>Ancient hybridizations among the ancestral genomes of bread wheat.</title>
        <authorList>
            <consortium name="International Wheat Genome Sequencing Consortium,"/>
            <person name="Marcussen T."/>
            <person name="Sandve S.R."/>
            <person name="Heier L."/>
            <person name="Spannagl M."/>
            <person name="Pfeifer M."/>
            <person name="Jakobsen K.S."/>
            <person name="Wulff B.B."/>
            <person name="Steuernagel B."/>
            <person name="Mayer K.F."/>
            <person name="Olsen O.A."/>
        </authorList>
    </citation>
    <scope>NUCLEOTIDE SEQUENCE [LARGE SCALE GENOMIC DNA]</scope>
    <source>
        <strain evidence="4">cv. AL8/78</strain>
    </source>
</reference>
<dbReference type="SMART" id="SM00545">
    <property type="entry name" value="JmjN"/>
    <property type="match status" value="1"/>
</dbReference>
<reference evidence="4" key="2">
    <citation type="journal article" date="2017" name="Nat. Plants">
        <title>The Aegilops tauschii genome reveals multiple impacts of transposons.</title>
        <authorList>
            <person name="Zhao G."/>
            <person name="Zou C."/>
            <person name="Li K."/>
            <person name="Wang K."/>
            <person name="Li T."/>
            <person name="Gao L."/>
            <person name="Zhang X."/>
            <person name="Wang H."/>
            <person name="Yang Z."/>
            <person name="Liu X."/>
            <person name="Jiang W."/>
            <person name="Mao L."/>
            <person name="Kong X."/>
            <person name="Jiao Y."/>
            <person name="Jia J."/>
        </authorList>
    </citation>
    <scope>NUCLEOTIDE SEQUENCE [LARGE SCALE GENOMIC DNA]</scope>
    <source>
        <strain evidence="4">cv. AL8/78</strain>
    </source>
</reference>
<dbReference type="PROSITE" id="PS51184">
    <property type="entry name" value="JMJC"/>
    <property type="match status" value="1"/>
</dbReference>
<dbReference type="InterPro" id="IPR003349">
    <property type="entry name" value="JmjN"/>
</dbReference>
<evidence type="ECO:0008006" key="5">
    <source>
        <dbReference type="Google" id="ProtNLM"/>
    </source>
</evidence>
<dbReference type="GO" id="GO:0000785">
    <property type="term" value="C:chromatin"/>
    <property type="evidence" value="ECO:0007669"/>
    <property type="project" value="TreeGrafter"/>
</dbReference>
<dbReference type="EnsemblPlants" id="AET3Gv20922300.1">
    <property type="protein sequence ID" value="AET3Gv20922300.1"/>
    <property type="gene ID" value="AET3Gv20922300"/>
</dbReference>
<dbReference type="PANTHER" id="PTHR10694:SF38">
    <property type="entry name" value="LYSINE-SPECIFIC DEMETHYLASE REF6"/>
    <property type="match status" value="1"/>
</dbReference>
<proteinExistence type="predicted"/>
<reference evidence="3" key="4">
    <citation type="submission" date="2019-03" db="UniProtKB">
        <authorList>
            <consortium name="EnsemblPlants"/>
        </authorList>
    </citation>
    <scope>IDENTIFICATION</scope>
</reference>
<evidence type="ECO:0000313" key="4">
    <source>
        <dbReference type="Proteomes" id="UP000015105"/>
    </source>
</evidence>
<dbReference type="GO" id="GO:0005634">
    <property type="term" value="C:nucleus"/>
    <property type="evidence" value="ECO:0007669"/>
    <property type="project" value="TreeGrafter"/>
</dbReference>
<dbReference type="PROSITE" id="PS51183">
    <property type="entry name" value="JMJN"/>
    <property type="match status" value="1"/>
</dbReference>
<accession>A0A453G918</accession>
<dbReference type="GO" id="GO:0034647">
    <property type="term" value="F:histone H3K4me/H3K4me2/H3K4me3 demethylase activity"/>
    <property type="evidence" value="ECO:0007669"/>
    <property type="project" value="TreeGrafter"/>
</dbReference>
<dbReference type="PANTHER" id="PTHR10694">
    <property type="entry name" value="LYSINE-SPECIFIC DEMETHYLASE"/>
    <property type="match status" value="1"/>
</dbReference>